<name>A0AAV5HLU6_9ROSI</name>
<organism evidence="2 3">
    <name type="scientific">Rubroshorea leprosula</name>
    <dbReference type="NCBI Taxonomy" id="152421"/>
    <lineage>
        <taxon>Eukaryota</taxon>
        <taxon>Viridiplantae</taxon>
        <taxon>Streptophyta</taxon>
        <taxon>Embryophyta</taxon>
        <taxon>Tracheophyta</taxon>
        <taxon>Spermatophyta</taxon>
        <taxon>Magnoliopsida</taxon>
        <taxon>eudicotyledons</taxon>
        <taxon>Gunneridae</taxon>
        <taxon>Pentapetalae</taxon>
        <taxon>rosids</taxon>
        <taxon>malvids</taxon>
        <taxon>Malvales</taxon>
        <taxon>Dipterocarpaceae</taxon>
        <taxon>Rubroshorea</taxon>
    </lineage>
</organism>
<dbReference type="PANTHER" id="PTHR33356">
    <property type="entry name" value="TIP41-LIKE PROTEIN"/>
    <property type="match status" value="1"/>
</dbReference>
<evidence type="ECO:0000313" key="3">
    <source>
        <dbReference type="Proteomes" id="UP001054252"/>
    </source>
</evidence>
<evidence type="ECO:0000313" key="2">
    <source>
        <dbReference type="EMBL" id="GKU86609.1"/>
    </source>
</evidence>
<dbReference type="Proteomes" id="UP001054252">
    <property type="component" value="Unassembled WGS sequence"/>
</dbReference>
<proteinExistence type="predicted"/>
<dbReference type="AlphaFoldDB" id="A0AAV5HLU6"/>
<keyword evidence="3" id="KW-1185">Reference proteome</keyword>
<comment type="caution">
    <text evidence="2">The sequence shown here is derived from an EMBL/GenBank/DDBJ whole genome shotgun (WGS) entry which is preliminary data.</text>
</comment>
<gene>
    <name evidence="2" type="ORF">SLEP1_g1112</name>
</gene>
<evidence type="ECO:0000256" key="1">
    <source>
        <dbReference type="SAM" id="MobiDB-lite"/>
    </source>
</evidence>
<dbReference type="PANTHER" id="PTHR33356:SF13">
    <property type="entry name" value="DUF4005 DOMAIN-CONTAINING PROTEIN"/>
    <property type="match status" value="1"/>
</dbReference>
<dbReference type="EMBL" id="BPVZ01000001">
    <property type="protein sequence ID" value="GKU86609.1"/>
    <property type="molecule type" value="Genomic_DNA"/>
</dbReference>
<feature type="region of interest" description="Disordered" evidence="1">
    <location>
        <begin position="146"/>
        <end position="167"/>
    </location>
</feature>
<accession>A0AAV5HLU6</accession>
<protein>
    <submittedName>
        <fullName evidence="2">Uncharacterized protein</fullName>
    </submittedName>
</protein>
<sequence>MAGSENSEVFFEEGMPWLPSQVPDEAVVCRNQNKDHVKHQYHRSGPKSPVEHLPLHSKSSIRPHHRPKYPAGWASGGSGMQALFLDSGKRSGGTGVFLPQMRGSNFQSSKKPVCSPVLLPSRVVQALNLNVSALGLQVSPLKGCPSADHRNNSRDGDCIPVKNKNGSKDVQTKCCIDVSQNQSSSPEIFLPKEWTY</sequence>
<feature type="compositionally biased region" description="Basic and acidic residues" evidence="1">
    <location>
        <begin position="147"/>
        <end position="157"/>
    </location>
</feature>
<reference evidence="2 3" key="1">
    <citation type="journal article" date="2021" name="Commun. Biol.">
        <title>The genome of Shorea leprosula (Dipterocarpaceae) highlights the ecological relevance of drought in aseasonal tropical rainforests.</title>
        <authorList>
            <person name="Ng K.K.S."/>
            <person name="Kobayashi M.J."/>
            <person name="Fawcett J.A."/>
            <person name="Hatakeyama M."/>
            <person name="Paape T."/>
            <person name="Ng C.H."/>
            <person name="Ang C.C."/>
            <person name="Tnah L.H."/>
            <person name="Lee C.T."/>
            <person name="Nishiyama T."/>
            <person name="Sese J."/>
            <person name="O'Brien M.J."/>
            <person name="Copetti D."/>
            <person name="Mohd Noor M.I."/>
            <person name="Ong R.C."/>
            <person name="Putra M."/>
            <person name="Sireger I.Z."/>
            <person name="Indrioko S."/>
            <person name="Kosugi Y."/>
            <person name="Izuno A."/>
            <person name="Isagi Y."/>
            <person name="Lee S.L."/>
            <person name="Shimizu K.K."/>
        </authorList>
    </citation>
    <scope>NUCLEOTIDE SEQUENCE [LARGE SCALE GENOMIC DNA]</scope>
    <source>
        <strain evidence="2">214</strain>
    </source>
</reference>